<dbReference type="Pfam" id="PF00827">
    <property type="entry name" value="Ribosomal_L15e"/>
    <property type="match status" value="1"/>
</dbReference>
<dbReference type="InterPro" id="IPR012678">
    <property type="entry name" value="Ribosomal_uL23/eL15/eS24_sf"/>
</dbReference>
<dbReference type="PANTHER" id="PTHR11847">
    <property type="entry name" value="RIBOSOMAL PROTEIN L15"/>
    <property type="match status" value="1"/>
</dbReference>
<dbReference type="GO" id="GO:0003723">
    <property type="term" value="F:RNA binding"/>
    <property type="evidence" value="ECO:0000318"/>
    <property type="project" value="GO_Central"/>
</dbReference>
<dbReference type="eggNOG" id="arCOG04209">
    <property type="taxonomic scope" value="Archaea"/>
</dbReference>
<evidence type="ECO:0000256" key="2">
    <source>
        <dbReference type="ARBA" id="ARBA00022980"/>
    </source>
</evidence>
<accession>B1L6P4</accession>
<dbReference type="HOGENOM" id="CLU_080796_1_0_2"/>
<dbReference type="STRING" id="374847.Kcr_1377"/>
<dbReference type="GO" id="GO:0003735">
    <property type="term" value="F:structural constituent of ribosome"/>
    <property type="evidence" value="ECO:0000318"/>
    <property type="project" value="GO_Central"/>
</dbReference>
<dbReference type="NCBIfam" id="NF003269">
    <property type="entry name" value="PRK04243.1"/>
    <property type="match status" value="1"/>
</dbReference>
<dbReference type="PhylomeDB" id="B1L6P4"/>
<evidence type="ECO:0000256" key="3">
    <source>
        <dbReference type="ARBA" id="ARBA00023274"/>
    </source>
</evidence>
<organism evidence="6 7">
    <name type="scientific">Korarchaeum cryptofilum (strain OPF8)</name>
    <dbReference type="NCBI Taxonomy" id="374847"/>
    <lineage>
        <taxon>Archaea</taxon>
        <taxon>Thermoproteota</taxon>
        <taxon>Candidatus Korarchaeia</taxon>
        <taxon>Candidatus Korarchaeales</taxon>
        <taxon>Candidatus Korarchaeaceae</taxon>
        <taxon>Candidatus Korarchaeum</taxon>
    </lineage>
</organism>
<dbReference type="Proteomes" id="UP000001686">
    <property type="component" value="Chromosome"/>
</dbReference>
<evidence type="ECO:0000256" key="5">
    <source>
        <dbReference type="ARBA" id="ARBA00035535"/>
    </source>
</evidence>
<protein>
    <recommendedName>
        <fullName evidence="4">Large ribosomal subunit protein eL15</fullName>
    </recommendedName>
    <alternativeName>
        <fullName evidence="5">50S ribosomal protein L15e</fullName>
    </alternativeName>
</protein>
<dbReference type="PROSITE" id="PS01194">
    <property type="entry name" value="RIBOSOMAL_L15E"/>
    <property type="match status" value="1"/>
</dbReference>
<dbReference type="FunFam" id="3.40.1120.10:FF:000002">
    <property type="entry name" value="50S ribosomal protein L15e"/>
    <property type="match status" value="1"/>
</dbReference>
<dbReference type="AlphaFoldDB" id="B1L6P4"/>
<evidence type="ECO:0000313" key="6">
    <source>
        <dbReference type="EMBL" id="ACB08123.1"/>
    </source>
</evidence>
<evidence type="ECO:0000313" key="7">
    <source>
        <dbReference type="Proteomes" id="UP000001686"/>
    </source>
</evidence>
<keyword evidence="2 6" id="KW-0689">Ribosomal protein</keyword>
<dbReference type="Gene3D" id="3.40.1120.10">
    <property type="entry name" value="Ribosomal protein l15e"/>
    <property type="match status" value="1"/>
</dbReference>
<dbReference type="EnsemblBacteria" id="ACB08123">
    <property type="protein sequence ID" value="ACB08123"/>
    <property type="gene ID" value="Kcr_1377"/>
</dbReference>
<dbReference type="InterPro" id="IPR000439">
    <property type="entry name" value="Ribosomal_eL15"/>
</dbReference>
<proteinExistence type="inferred from homology"/>
<dbReference type="InParanoid" id="B1L6P4"/>
<dbReference type="InterPro" id="IPR020925">
    <property type="entry name" value="Ribosomal_eL15_CS"/>
</dbReference>
<comment type="similarity">
    <text evidence="1">Belongs to the eukaryotic ribosomal protein eL15 family.</text>
</comment>
<sequence>MVVAGRYMEKLVWRKRKEDPELIKLWRERLISWRREPAVVRVERPTRPDRARSLGYRAKQGFVVVRVRVRKGGRRKARPRSGRKPAGLGILKLTPKKSIRWIAEERAARKFPNLEVLNSYYVAEDGKYYWYEVIMVDPHHPVISSDPRINWILNPANKRRVFRGLTSAGKKARGLRSSRGIPDFVKRFKRKRKLG</sequence>
<reference evidence="6 7" key="1">
    <citation type="journal article" date="2008" name="Proc. Natl. Acad. Sci. U.S.A.">
        <title>A korarchaeal genome reveals new insights into the evolution of the Archaea.</title>
        <authorList>
            <person name="Elkins J.G."/>
            <person name="Podar M."/>
            <person name="Graham D.E."/>
            <person name="Makarova K.S."/>
            <person name="Wolf Y."/>
            <person name="Randau L."/>
            <person name="Hedlund B.P."/>
            <person name="Brochier-Armanet C."/>
            <person name="Kunin V."/>
            <person name="Anderson I."/>
            <person name="Lapidus A."/>
            <person name="Goltsman E."/>
            <person name="Barry K."/>
            <person name="Koonin E.V."/>
            <person name="Hugenholtz P."/>
            <person name="Kyrpides N."/>
            <person name="Wanner G."/>
            <person name="Richardson P."/>
            <person name="Keller M."/>
            <person name="Stetter K.O."/>
        </authorList>
    </citation>
    <scope>NUCLEOTIDE SEQUENCE [LARGE SCALE GENOMIC DNA]</scope>
    <source>
        <strain evidence="7">OPF8</strain>
    </source>
</reference>
<dbReference type="KEGG" id="kcr:Kcr_1377"/>
<dbReference type="GO" id="GO:0022625">
    <property type="term" value="C:cytosolic large ribosomal subunit"/>
    <property type="evidence" value="ECO:0000318"/>
    <property type="project" value="GO_Central"/>
</dbReference>
<dbReference type="InterPro" id="IPR024794">
    <property type="entry name" value="Rbsml_eL15_core_dom_sf"/>
</dbReference>
<dbReference type="SUPFAM" id="SSF54189">
    <property type="entry name" value="Ribosomal proteins S24e, L23 and L15e"/>
    <property type="match status" value="1"/>
</dbReference>
<gene>
    <name evidence="6" type="ordered locus">Kcr_1377</name>
</gene>
<dbReference type="GO" id="GO:0002181">
    <property type="term" value="P:cytoplasmic translation"/>
    <property type="evidence" value="ECO:0000318"/>
    <property type="project" value="GO_Central"/>
</dbReference>
<keyword evidence="7" id="KW-1185">Reference proteome</keyword>
<name>B1L6P4_KORCO</name>
<dbReference type="PANTHER" id="PTHR11847:SF4">
    <property type="entry name" value="LARGE RIBOSOMAL SUBUNIT PROTEIN EL15"/>
    <property type="match status" value="1"/>
</dbReference>
<evidence type="ECO:0000256" key="1">
    <source>
        <dbReference type="ARBA" id="ARBA00006857"/>
    </source>
</evidence>
<dbReference type="EMBL" id="CP000968">
    <property type="protein sequence ID" value="ACB08123.1"/>
    <property type="molecule type" value="Genomic_DNA"/>
</dbReference>
<keyword evidence="3" id="KW-0687">Ribonucleoprotein</keyword>
<dbReference type="SMART" id="SM01384">
    <property type="entry name" value="Ribosomal_L15e"/>
    <property type="match status" value="1"/>
</dbReference>
<evidence type="ECO:0000256" key="4">
    <source>
        <dbReference type="ARBA" id="ARBA00035214"/>
    </source>
</evidence>
<dbReference type="FunCoup" id="B1L6P4">
    <property type="interactions" value="160"/>
</dbReference>